<sequence>MKRGLFQEIIPEEFINSSTRNWNISLLKSLDIWGEFAYSDGKLSNYKRTIKRHIVNYIYPNDDFDRYPIYFISIRPKTRFNKFVKFLSADRKYFTLTFFEGLIPHFKKFNVEDIANFLDIDCKNGVTLQVESKYVVCSNGAEKKVISIYDLLHEFGYHFKLKNKILYVGYSENPENRPFEGFHGGLTQILYGVFNRNMNDIFINYQQFHVNSFISSQKGIYFQASNTMLNEVDVKTETKIIESTLIKYYLEKKRKNFNKEIGYLKNRIEGELADLNIHEITMVLNYYQSNSMFRYKDPRMKNKDIPEFSIKNVDGKILLTPAST</sequence>
<dbReference type="EMBL" id="CP038804">
    <property type="protein sequence ID" value="UTY33277.1"/>
    <property type="molecule type" value="Genomic_DNA"/>
</dbReference>
<accession>A0AAE9MT91</accession>
<organism evidence="1 2">
    <name type="scientific">Treponema putidum</name>
    <dbReference type="NCBI Taxonomy" id="221027"/>
    <lineage>
        <taxon>Bacteria</taxon>
        <taxon>Pseudomonadati</taxon>
        <taxon>Spirochaetota</taxon>
        <taxon>Spirochaetia</taxon>
        <taxon>Spirochaetales</taxon>
        <taxon>Treponemataceae</taxon>
        <taxon>Treponema</taxon>
    </lineage>
</organism>
<evidence type="ECO:0000313" key="1">
    <source>
        <dbReference type="EMBL" id="UTY33277.1"/>
    </source>
</evidence>
<dbReference type="AlphaFoldDB" id="A0AAE9MT91"/>
<name>A0AAE9MT91_9SPIR</name>
<gene>
    <name evidence="1" type="ORF">E4N74_04065</name>
</gene>
<proteinExistence type="predicted"/>
<reference evidence="1" key="1">
    <citation type="submission" date="2019-04" db="EMBL/GenBank/DDBJ databases">
        <title>Whole genome sequencing of oral phylogroup 2 treponemes.</title>
        <authorList>
            <person name="Chan Y."/>
            <person name="Zeng H.H."/>
            <person name="Yu X.L."/>
            <person name="Leung W.K."/>
            <person name="Watt R.M."/>
        </authorList>
    </citation>
    <scope>NUCLEOTIDE SEQUENCE</scope>
    <source>
        <strain evidence="1">OMZ 835</strain>
    </source>
</reference>
<protein>
    <submittedName>
        <fullName evidence="1">Uncharacterized protein</fullName>
    </submittedName>
</protein>
<evidence type="ECO:0000313" key="2">
    <source>
        <dbReference type="Proteomes" id="UP001058682"/>
    </source>
</evidence>
<dbReference type="RefSeq" id="WP_255818991.1">
    <property type="nucleotide sequence ID" value="NZ_CP038804.1"/>
</dbReference>
<dbReference type="Proteomes" id="UP001058682">
    <property type="component" value="Chromosome"/>
</dbReference>